<dbReference type="InterPro" id="IPR021284">
    <property type="entry name" value="DUF2750"/>
</dbReference>
<reference evidence="1 2" key="1">
    <citation type="submission" date="2019-11" db="EMBL/GenBank/DDBJ databases">
        <title>Bacillus idriensis genome.</title>
        <authorList>
            <person name="Konopka E.N."/>
            <person name="Newman J.D."/>
        </authorList>
    </citation>
    <scope>NUCLEOTIDE SEQUENCE [LARGE SCALE GENOMIC DNA]</scope>
    <source>
        <strain evidence="1 2">DSM 19097</strain>
    </source>
</reference>
<keyword evidence="2" id="KW-1185">Reference proteome</keyword>
<organism evidence="1 2">
    <name type="scientific">Metabacillus idriensis</name>
    <dbReference type="NCBI Taxonomy" id="324768"/>
    <lineage>
        <taxon>Bacteria</taxon>
        <taxon>Bacillati</taxon>
        <taxon>Bacillota</taxon>
        <taxon>Bacilli</taxon>
        <taxon>Bacillales</taxon>
        <taxon>Bacillaceae</taxon>
        <taxon>Metabacillus</taxon>
    </lineage>
</organism>
<sequence>MDKKEFDAIIKQPPNIRYDYFIKKVVDYEEVWGLYNDGWATAKDEEDNLLIPFFPKKVFAENCAEKEWAAYEAKLLGLDEFIEKWLTGMKKDGIKPSIFPTEVNTAVVSIDVIIKDLETELENY</sequence>
<gene>
    <name evidence="1" type="ORF">GJU41_03295</name>
</gene>
<dbReference type="AlphaFoldDB" id="A0A6I2M4E6"/>
<dbReference type="RefSeq" id="WP_070876894.1">
    <property type="nucleotide sequence ID" value="NZ_CAJGAA010000001.1"/>
</dbReference>
<comment type="caution">
    <text evidence="1">The sequence shown here is derived from an EMBL/GenBank/DDBJ whole genome shotgun (WGS) entry which is preliminary data.</text>
</comment>
<evidence type="ECO:0000313" key="1">
    <source>
        <dbReference type="EMBL" id="MRX52985.1"/>
    </source>
</evidence>
<dbReference type="EMBL" id="WKKF01000001">
    <property type="protein sequence ID" value="MRX52985.1"/>
    <property type="molecule type" value="Genomic_DNA"/>
</dbReference>
<evidence type="ECO:0000313" key="2">
    <source>
        <dbReference type="Proteomes" id="UP000441585"/>
    </source>
</evidence>
<protein>
    <submittedName>
        <fullName evidence="1">DUF2750 domain-containing protein</fullName>
    </submittedName>
</protein>
<proteinExistence type="predicted"/>
<dbReference type="Proteomes" id="UP000441585">
    <property type="component" value="Unassembled WGS sequence"/>
</dbReference>
<accession>A0A6I2M4E6</accession>
<dbReference type="Pfam" id="PF11042">
    <property type="entry name" value="DUF2750"/>
    <property type="match status" value="1"/>
</dbReference>
<name>A0A6I2M4E6_9BACI</name>